<gene>
    <name evidence="2" type="ORF">JSE7799_02045</name>
</gene>
<accession>A0A0M7BAB4</accession>
<dbReference type="Proteomes" id="UP000049455">
    <property type="component" value="Unassembled WGS sequence"/>
</dbReference>
<evidence type="ECO:0000313" key="2">
    <source>
        <dbReference type="EMBL" id="CUH39321.1"/>
    </source>
</evidence>
<keyword evidence="3" id="KW-1185">Reference proteome</keyword>
<evidence type="ECO:0000313" key="3">
    <source>
        <dbReference type="Proteomes" id="UP000049455"/>
    </source>
</evidence>
<sequence>MHHHRRGPEHYPLSQSAAGRRSLRTRLRELANLRRRFGHRRLHVLLHAEGHIVNRKKAQRLPVKKNLWCRNGSPDT</sequence>
<evidence type="ECO:0000256" key="1">
    <source>
        <dbReference type="SAM" id="MobiDB-lite"/>
    </source>
</evidence>
<reference evidence="2 3" key="1">
    <citation type="submission" date="2015-09" db="EMBL/GenBank/DDBJ databases">
        <authorList>
            <person name="Jackson K.R."/>
            <person name="Lunt B.L."/>
            <person name="Fisher J.N.B."/>
            <person name="Gardner A.V."/>
            <person name="Bailey M.E."/>
            <person name="Deus L.M."/>
            <person name="Earl A.S."/>
            <person name="Gibby P.D."/>
            <person name="Hartmann K.A."/>
            <person name="Liu J.E."/>
            <person name="Manci A.M."/>
            <person name="Nielsen D.A."/>
            <person name="Solomon M.B."/>
            <person name="Breakwell D.P."/>
            <person name="Burnett S.H."/>
            <person name="Grose J.H."/>
        </authorList>
    </citation>
    <scope>NUCLEOTIDE SEQUENCE [LARGE SCALE GENOMIC DNA]</scope>
    <source>
        <strain evidence="2 3">CECT 7799</strain>
    </source>
</reference>
<feature type="region of interest" description="Disordered" evidence="1">
    <location>
        <begin position="1"/>
        <end position="22"/>
    </location>
</feature>
<dbReference type="EMBL" id="CYPR01000129">
    <property type="protein sequence ID" value="CUH39321.1"/>
    <property type="molecule type" value="Genomic_DNA"/>
</dbReference>
<organism evidence="2 3">
    <name type="scientific">Jannaschia seosinensis</name>
    <dbReference type="NCBI Taxonomy" id="313367"/>
    <lineage>
        <taxon>Bacteria</taxon>
        <taxon>Pseudomonadati</taxon>
        <taxon>Pseudomonadota</taxon>
        <taxon>Alphaproteobacteria</taxon>
        <taxon>Rhodobacterales</taxon>
        <taxon>Roseobacteraceae</taxon>
        <taxon>Jannaschia</taxon>
    </lineage>
</organism>
<evidence type="ECO:0008006" key="4">
    <source>
        <dbReference type="Google" id="ProtNLM"/>
    </source>
</evidence>
<name>A0A0M7BAB4_9RHOB</name>
<protein>
    <recommendedName>
        <fullName evidence="4">HTH-like domain-containing protein</fullName>
    </recommendedName>
</protein>
<proteinExistence type="predicted"/>
<dbReference type="AlphaFoldDB" id="A0A0M7BAB4"/>